<dbReference type="Proteomes" id="UP000199515">
    <property type="component" value="Unassembled WGS sequence"/>
</dbReference>
<sequence>MTGAEWVRSALASMPMPQAPSAGPWDCSAAALIAPRLPAGVRRVAGSLDRFGAVRLSPWHIGIDTTRAVPWQAVLEVRTRPLLDVIATTIGEQAAKFAPPVPGMRYAANKVLPYVANTIASTLLVSLLDRHDGAAVAQVPYAITVRGRRKPETTTAGPVSAAILCLPQVSACLITTAGCYGIPIVGAQATLPPGSVHRFAEKLRDRATQGGSDDHTAIPAQAPGHRRGGPAFRSRPGLHR</sequence>
<evidence type="ECO:0000313" key="2">
    <source>
        <dbReference type="EMBL" id="SDZ02389.1"/>
    </source>
</evidence>
<proteinExistence type="predicted"/>
<dbReference type="AlphaFoldDB" id="A0A1H3PPM7"/>
<accession>A0A1H3PPM7</accession>
<keyword evidence="3" id="KW-1185">Reference proteome</keyword>
<dbReference type="EMBL" id="FNON01000008">
    <property type="protein sequence ID" value="SDZ02389.1"/>
    <property type="molecule type" value="Genomic_DNA"/>
</dbReference>
<evidence type="ECO:0000256" key="1">
    <source>
        <dbReference type="SAM" id="MobiDB-lite"/>
    </source>
</evidence>
<gene>
    <name evidence="2" type="ORF">SAMN05421504_108307</name>
</gene>
<organism evidence="2 3">
    <name type="scientific">Amycolatopsis xylanica</name>
    <dbReference type="NCBI Taxonomy" id="589385"/>
    <lineage>
        <taxon>Bacteria</taxon>
        <taxon>Bacillati</taxon>
        <taxon>Actinomycetota</taxon>
        <taxon>Actinomycetes</taxon>
        <taxon>Pseudonocardiales</taxon>
        <taxon>Pseudonocardiaceae</taxon>
        <taxon>Amycolatopsis</taxon>
    </lineage>
</organism>
<evidence type="ECO:0000313" key="3">
    <source>
        <dbReference type="Proteomes" id="UP000199515"/>
    </source>
</evidence>
<reference evidence="2 3" key="1">
    <citation type="submission" date="2016-10" db="EMBL/GenBank/DDBJ databases">
        <authorList>
            <person name="de Groot N.N."/>
        </authorList>
    </citation>
    <scope>NUCLEOTIDE SEQUENCE [LARGE SCALE GENOMIC DNA]</scope>
    <source>
        <strain evidence="2 3">CPCC 202699</strain>
    </source>
</reference>
<dbReference type="STRING" id="589385.SAMN05421504_108307"/>
<name>A0A1H3PPM7_9PSEU</name>
<feature type="compositionally biased region" description="Basic and acidic residues" evidence="1">
    <location>
        <begin position="205"/>
        <end position="216"/>
    </location>
</feature>
<dbReference type="RefSeq" id="WP_091295864.1">
    <property type="nucleotide sequence ID" value="NZ_FNON01000008.1"/>
</dbReference>
<protein>
    <submittedName>
        <fullName evidence="2">Uncharacterized protein</fullName>
    </submittedName>
</protein>
<feature type="region of interest" description="Disordered" evidence="1">
    <location>
        <begin position="205"/>
        <end position="240"/>
    </location>
</feature>